<dbReference type="InterPro" id="IPR000477">
    <property type="entry name" value="RT_dom"/>
</dbReference>
<evidence type="ECO:0000313" key="2">
    <source>
        <dbReference type="EMBL" id="KAG7594156.1"/>
    </source>
</evidence>
<dbReference type="Pfam" id="PF00078">
    <property type="entry name" value="RVT_1"/>
    <property type="match status" value="1"/>
</dbReference>
<evidence type="ECO:0000259" key="1">
    <source>
        <dbReference type="PROSITE" id="PS50878"/>
    </source>
</evidence>
<keyword evidence="2" id="KW-0808">Transferase</keyword>
<dbReference type="AlphaFoldDB" id="A0A8T2C7C2"/>
<dbReference type="InterPro" id="IPR002156">
    <property type="entry name" value="RNaseH_domain"/>
</dbReference>
<proteinExistence type="predicted"/>
<dbReference type="PANTHER" id="PTHR33116:SF86">
    <property type="entry name" value="REVERSE TRANSCRIPTASE DOMAIN-CONTAINING PROTEIN"/>
    <property type="match status" value="1"/>
</dbReference>
<organism evidence="2 3">
    <name type="scientific">Arabidopsis thaliana x Arabidopsis arenosa</name>
    <dbReference type="NCBI Taxonomy" id="1240361"/>
    <lineage>
        <taxon>Eukaryota</taxon>
        <taxon>Viridiplantae</taxon>
        <taxon>Streptophyta</taxon>
        <taxon>Embryophyta</taxon>
        <taxon>Tracheophyta</taxon>
        <taxon>Spermatophyta</taxon>
        <taxon>Magnoliopsida</taxon>
        <taxon>eudicotyledons</taxon>
        <taxon>Gunneridae</taxon>
        <taxon>Pentapetalae</taxon>
        <taxon>rosids</taxon>
        <taxon>malvids</taxon>
        <taxon>Brassicales</taxon>
        <taxon>Brassicaceae</taxon>
        <taxon>Camelineae</taxon>
        <taxon>Arabidopsis</taxon>
    </lineage>
</organism>
<dbReference type="GO" id="GO:0004523">
    <property type="term" value="F:RNA-DNA hybrid ribonuclease activity"/>
    <property type="evidence" value="ECO:0007669"/>
    <property type="project" value="InterPro"/>
</dbReference>
<dbReference type="CDD" id="cd06222">
    <property type="entry name" value="RNase_H_like"/>
    <property type="match status" value="1"/>
</dbReference>
<dbReference type="InterPro" id="IPR044730">
    <property type="entry name" value="RNase_H-like_dom_plant"/>
</dbReference>
<dbReference type="GO" id="GO:0003964">
    <property type="term" value="F:RNA-directed DNA polymerase activity"/>
    <property type="evidence" value="ECO:0007669"/>
    <property type="project" value="UniProtKB-KW"/>
</dbReference>
<keyword evidence="3" id="KW-1185">Reference proteome</keyword>
<keyword evidence="2" id="KW-0548">Nucleotidyltransferase</keyword>
<evidence type="ECO:0000313" key="3">
    <source>
        <dbReference type="Proteomes" id="UP000694240"/>
    </source>
</evidence>
<sequence length="1120" mass="126012">MSNSSWVEAYPSGRSEYLRFEGSDHRPIVTSFDHVKAKQKGLFRYDRRLRDNEEVKRIVTHSWNLNQLDSVEKRLSRCRSAIIEWNKEQHSNSQKKIEALQMKLEEAMTSQDLKADQLEVINKELSLAYQVEEEIWRQRSRQLWLALGERNSGFFHAATRGRKAVNSCSVMETEDDKLCHDSLSIVEEALQPCIPPEVNEQLISIPTSAEIKKACFSIHADKAPGPDGFSASFFQSNWDSIGEKVIGEVQSFFSSDILPAHINHTHVRLIPKITSPRKVADFRPIALCSVYYKIISKILSKRLQPVLQNIISDNQSAFVTQRAISDNVLITHETLHYLKTSGAKKKCFMTVKSDMSKAYHRLEWGFIKDVLERMGFHEKWVMWIMQCVSTVSYSYLLNGSAKGFVKPERGIRQGDPLSPYIFILCSEVLSGLCKSAQEKRKLVGIRVAKGSPGVNHLLFADDTMFFCRSDPQSCKALMEILHKYEQASGQKINEQKSAITFSSKTHQDTKERVKKDLNIVKEGGQGKYLGLPELFGRKKRDLFSSIVDRIKQRGLSWSSKLLSAAGKLVMLKSVLSAMPTYTMTCFKLPTNLCKRIQSALSRFWWDSKPEKKKMAWISWKKLSKSIREGGLGFRDIQNFNDALLAKVSWRILTKPDCLLSRVLRGKYCHKTSFLNSSSPMSASHGWKGICIGRDLLKTNLGRAVGNGESTSLWNDPWLSLDSPRCPLGPATFDAQQIKVSSLISPITKDWDINQIRASIPAYEEDILKLKPSKRGAGDKWLWLPVTSGDYSAKSGYYSAITEDEDMREHDASLLDVQWKKDIWNLKSSPKSKILLWKALRNVLPVGENLKSRHINPLANCPFCGKEETVAHLFFSCEVASQVWQLLPLQGQILTISVHNFRQGFECVKRLACLPPSGIGGGPLFPWVISAIWTARNHKIFKDKSTLPADIALQSIIRAKEWQSAQGGKAKPILPQHHSPRSLISPDVITCNSDAAWRDSSAAGIGWCFSDRFGSLGISSSSVVRLVSSPAMAEALAILAAMHHAIDLGFTKLSIASDSTTVIKAIKLESPTKELYRILHDILDLSSQFQCLSFIFIPRNSNRSADALAKAALRDFVMVPV</sequence>
<reference evidence="2 3" key="1">
    <citation type="submission" date="2020-12" db="EMBL/GenBank/DDBJ databases">
        <title>Concerted genomic and epigenomic changes stabilize Arabidopsis allopolyploids.</title>
        <authorList>
            <person name="Chen Z."/>
        </authorList>
    </citation>
    <scope>NUCLEOTIDE SEQUENCE [LARGE SCALE GENOMIC DNA]</scope>
    <source>
        <strain evidence="2">Allo738</strain>
        <tissue evidence="2">Leaf</tissue>
    </source>
</reference>
<name>A0A8T2C7C2_9BRAS</name>
<dbReference type="PROSITE" id="PS50878">
    <property type="entry name" value="RT_POL"/>
    <property type="match status" value="1"/>
</dbReference>
<dbReference type="EMBL" id="JAEFBK010000006">
    <property type="protein sequence ID" value="KAG7594156.1"/>
    <property type="molecule type" value="Genomic_DNA"/>
</dbReference>
<dbReference type="PANTHER" id="PTHR33116">
    <property type="entry name" value="REVERSE TRANSCRIPTASE ZINC-BINDING DOMAIN-CONTAINING PROTEIN-RELATED-RELATED"/>
    <property type="match status" value="1"/>
</dbReference>
<comment type="caution">
    <text evidence="2">The sequence shown here is derived from an EMBL/GenBank/DDBJ whole genome shotgun (WGS) entry which is preliminary data.</text>
</comment>
<dbReference type="Pfam" id="PF13966">
    <property type="entry name" value="zf-RVT"/>
    <property type="match status" value="1"/>
</dbReference>
<protein>
    <submittedName>
        <fullName evidence="2">Reverse transcriptase zinc-binding domain</fullName>
    </submittedName>
</protein>
<dbReference type="Pfam" id="PF13456">
    <property type="entry name" value="RVT_3"/>
    <property type="match status" value="1"/>
</dbReference>
<feature type="domain" description="Reverse transcriptase" evidence="1">
    <location>
        <begin position="251"/>
        <end position="533"/>
    </location>
</feature>
<dbReference type="InterPro" id="IPR026960">
    <property type="entry name" value="RVT-Znf"/>
</dbReference>
<dbReference type="CDD" id="cd01650">
    <property type="entry name" value="RT_nLTR_like"/>
    <property type="match status" value="1"/>
</dbReference>
<dbReference type="Proteomes" id="UP000694240">
    <property type="component" value="Chromosome 6"/>
</dbReference>
<dbReference type="GO" id="GO:0003676">
    <property type="term" value="F:nucleic acid binding"/>
    <property type="evidence" value="ECO:0007669"/>
    <property type="project" value="InterPro"/>
</dbReference>
<keyword evidence="2" id="KW-0695">RNA-directed DNA polymerase</keyword>
<accession>A0A8T2C7C2</accession>
<gene>
    <name evidence="2" type="ORF">ISN45_Aa01g029320</name>
</gene>